<dbReference type="EMBL" id="QEIN01000055">
    <property type="protein sequence ID" value="RCV59747.1"/>
    <property type="molecule type" value="Genomic_DNA"/>
</dbReference>
<organism evidence="1 2">
    <name type="scientific">Marinitenerispora sediminis</name>
    <dbReference type="NCBI Taxonomy" id="1931232"/>
    <lineage>
        <taxon>Bacteria</taxon>
        <taxon>Bacillati</taxon>
        <taxon>Actinomycetota</taxon>
        <taxon>Actinomycetes</taxon>
        <taxon>Streptosporangiales</taxon>
        <taxon>Nocardiopsidaceae</taxon>
        <taxon>Marinitenerispora</taxon>
    </lineage>
</organism>
<dbReference type="AlphaFoldDB" id="A0A368T712"/>
<name>A0A368T712_9ACTN</name>
<sequence>MSTTALTEVPSSAPAADGRRHDVVLSLDPLTHAELRRAAGGQSVQCYLRVLAGRHARWLETREWLLQLEAAYGKMPPEALEALHRRMLGLPRAVPEGARSLTITLDAEEAAALAERAGEQPLAPYARDVLIDHLTGGTGPGAAEAAGPE</sequence>
<dbReference type="Proteomes" id="UP000253318">
    <property type="component" value="Unassembled WGS sequence"/>
</dbReference>
<reference evidence="1 2" key="1">
    <citation type="submission" date="2018-04" db="EMBL/GenBank/DDBJ databases">
        <title>Novel actinobacteria from marine sediment.</title>
        <authorList>
            <person name="Ng Z.Y."/>
            <person name="Tan G.Y.A."/>
        </authorList>
    </citation>
    <scope>NUCLEOTIDE SEQUENCE [LARGE SCALE GENOMIC DNA]</scope>
    <source>
        <strain evidence="1 2">TPS81</strain>
    </source>
</reference>
<evidence type="ECO:0000313" key="1">
    <source>
        <dbReference type="EMBL" id="RCV59747.1"/>
    </source>
</evidence>
<accession>A0A368T712</accession>
<comment type="caution">
    <text evidence="1">The sequence shown here is derived from an EMBL/GenBank/DDBJ whole genome shotgun (WGS) entry which is preliminary data.</text>
</comment>
<evidence type="ECO:0000313" key="2">
    <source>
        <dbReference type="Proteomes" id="UP000253318"/>
    </source>
</evidence>
<gene>
    <name evidence="1" type="ORF">DEF24_08935</name>
</gene>
<keyword evidence="2" id="KW-1185">Reference proteome</keyword>
<dbReference type="RefSeq" id="WP_114398878.1">
    <property type="nucleotide sequence ID" value="NZ_QEIM01000094.1"/>
</dbReference>
<dbReference type="OrthoDB" id="3432368at2"/>
<proteinExistence type="predicted"/>
<protein>
    <submittedName>
        <fullName evidence="1">Uncharacterized protein</fullName>
    </submittedName>
</protein>